<dbReference type="Proteomes" id="UP001303160">
    <property type="component" value="Unassembled WGS sequence"/>
</dbReference>
<comment type="caution">
    <text evidence="4">The sequence shown here is derived from an EMBL/GenBank/DDBJ whole genome shotgun (WGS) entry which is preliminary data.</text>
</comment>
<accession>A0AAN6XAG2</accession>
<evidence type="ECO:0000256" key="1">
    <source>
        <dbReference type="SAM" id="MobiDB-lite"/>
    </source>
</evidence>
<feature type="domain" description="Calcineurin-like phosphoesterase" evidence="3">
    <location>
        <begin position="84"/>
        <end position="246"/>
    </location>
</feature>
<dbReference type="SUPFAM" id="SSF56300">
    <property type="entry name" value="Metallo-dependent phosphatases"/>
    <property type="match status" value="1"/>
</dbReference>
<evidence type="ECO:0000256" key="2">
    <source>
        <dbReference type="SAM" id="Phobius"/>
    </source>
</evidence>
<dbReference type="PANTHER" id="PTHR32440">
    <property type="entry name" value="PHOSPHATASE DCR2-RELATED-RELATED"/>
    <property type="match status" value="1"/>
</dbReference>
<feature type="region of interest" description="Disordered" evidence="1">
    <location>
        <begin position="418"/>
        <end position="444"/>
    </location>
</feature>
<dbReference type="GO" id="GO:0005737">
    <property type="term" value="C:cytoplasm"/>
    <property type="evidence" value="ECO:0007669"/>
    <property type="project" value="TreeGrafter"/>
</dbReference>
<dbReference type="EMBL" id="MU863996">
    <property type="protein sequence ID" value="KAK4195991.1"/>
    <property type="molecule type" value="Genomic_DNA"/>
</dbReference>
<dbReference type="InterPro" id="IPR004843">
    <property type="entry name" value="Calcineurin-like_PHP"/>
</dbReference>
<sequence length="444" mass="49901">MAAEFKKAFISVPKRSQLLRCSSKRIIILTALSLSLFSFFTFPRWLQLSQLLSYRQLSFLDNPAQSAPLPPLKFKRDGTFQLSIFSDLHFGENAWESWGPRQDVESIRVINTVLDTEPATDLVVLNGDLITGENVFRHNGSEYVDVIAQALSARGVTWGSAYGNHDSDRNLSPTEMFEREKGYRGSRTGRMVSGEEGEVGVTNYYLPVWSWDGKRVEMVLWFFDSRGGFRFQEEVGRENWVHPKVVGWFRETNERLKREYGGRRVPGLGFVHIPTTAFLEVQEEAGVGGRKRPGINADVPVSRQGGGWCDDGTDGEGCEYGGQDRDFMEAVMETEGLVGLFVGHDHGDTWCSDYAKKERKVFLCFGQHTGYGGYGNWIRGSRQVGVSVEGLDLGEMDTWVRLENGKVVGKVRLNPTYGGDEYENVEDEKTHLPVDGESADTVEE</sequence>
<protein>
    <submittedName>
        <fullName evidence="4">Metallo-dependent phosphatase-like protein</fullName>
    </submittedName>
</protein>
<evidence type="ECO:0000313" key="5">
    <source>
        <dbReference type="Proteomes" id="UP001303160"/>
    </source>
</evidence>
<evidence type="ECO:0000313" key="4">
    <source>
        <dbReference type="EMBL" id="KAK4195991.1"/>
    </source>
</evidence>
<keyword evidence="5" id="KW-1185">Reference proteome</keyword>
<keyword evidence="2" id="KW-0472">Membrane</keyword>
<keyword evidence="2" id="KW-1133">Transmembrane helix</keyword>
<proteinExistence type="predicted"/>
<reference evidence="4" key="1">
    <citation type="journal article" date="2023" name="Mol. Phylogenet. Evol.">
        <title>Genome-scale phylogeny and comparative genomics of the fungal order Sordariales.</title>
        <authorList>
            <person name="Hensen N."/>
            <person name="Bonometti L."/>
            <person name="Westerberg I."/>
            <person name="Brannstrom I.O."/>
            <person name="Guillou S."/>
            <person name="Cros-Aarteil S."/>
            <person name="Calhoun S."/>
            <person name="Haridas S."/>
            <person name="Kuo A."/>
            <person name="Mondo S."/>
            <person name="Pangilinan J."/>
            <person name="Riley R."/>
            <person name="LaButti K."/>
            <person name="Andreopoulos B."/>
            <person name="Lipzen A."/>
            <person name="Chen C."/>
            <person name="Yan M."/>
            <person name="Daum C."/>
            <person name="Ng V."/>
            <person name="Clum A."/>
            <person name="Steindorff A."/>
            <person name="Ohm R.A."/>
            <person name="Martin F."/>
            <person name="Silar P."/>
            <person name="Natvig D.O."/>
            <person name="Lalanne C."/>
            <person name="Gautier V."/>
            <person name="Ament-Velasquez S.L."/>
            <person name="Kruys A."/>
            <person name="Hutchinson M.I."/>
            <person name="Powell A.J."/>
            <person name="Barry K."/>
            <person name="Miller A.N."/>
            <person name="Grigoriev I.V."/>
            <person name="Debuchy R."/>
            <person name="Gladieux P."/>
            <person name="Hiltunen Thoren M."/>
            <person name="Johannesson H."/>
        </authorList>
    </citation>
    <scope>NUCLEOTIDE SEQUENCE</scope>
    <source>
        <strain evidence="4">CBS 315.58</strain>
    </source>
</reference>
<keyword evidence="2" id="KW-0812">Transmembrane</keyword>
<name>A0AAN6XAG2_9PEZI</name>
<dbReference type="GO" id="GO:0016788">
    <property type="term" value="F:hydrolase activity, acting on ester bonds"/>
    <property type="evidence" value="ECO:0007669"/>
    <property type="project" value="TreeGrafter"/>
</dbReference>
<dbReference type="Pfam" id="PF00149">
    <property type="entry name" value="Metallophos"/>
    <property type="match status" value="1"/>
</dbReference>
<feature type="transmembrane region" description="Helical" evidence="2">
    <location>
        <begin position="26"/>
        <end position="46"/>
    </location>
</feature>
<gene>
    <name evidence="4" type="ORF">QBC40DRAFT_235285</name>
</gene>
<dbReference type="CDD" id="cd07383">
    <property type="entry name" value="MPP_Dcr2"/>
    <property type="match status" value="1"/>
</dbReference>
<dbReference type="AlphaFoldDB" id="A0AAN6XAG2"/>
<dbReference type="InterPro" id="IPR029052">
    <property type="entry name" value="Metallo-depent_PP-like"/>
</dbReference>
<dbReference type="PANTHER" id="PTHR32440:SF11">
    <property type="entry name" value="METALLOPHOSPHOESTERASE DOMAIN-CONTAINING PROTEIN"/>
    <property type="match status" value="1"/>
</dbReference>
<evidence type="ECO:0000259" key="3">
    <source>
        <dbReference type="Pfam" id="PF00149"/>
    </source>
</evidence>
<dbReference type="Gene3D" id="3.60.21.10">
    <property type="match status" value="1"/>
</dbReference>
<organism evidence="4 5">
    <name type="scientific">Triangularia verruculosa</name>
    <dbReference type="NCBI Taxonomy" id="2587418"/>
    <lineage>
        <taxon>Eukaryota</taxon>
        <taxon>Fungi</taxon>
        <taxon>Dikarya</taxon>
        <taxon>Ascomycota</taxon>
        <taxon>Pezizomycotina</taxon>
        <taxon>Sordariomycetes</taxon>
        <taxon>Sordariomycetidae</taxon>
        <taxon>Sordariales</taxon>
        <taxon>Podosporaceae</taxon>
        <taxon>Triangularia</taxon>
    </lineage>
</organism>
<reference evidence="4" key="2">
    <citation type="submission" date="2023-05" db="EMBL/GenBank/DDBJ databases">
        <authorList>
            <consortium name="Lawrence Berkeley National Laboratory"/>
            <person name="Steindorff A."/>
            <person name="Hensen N."/>
            <person name="Bonometti L."/>
            <person name="Westerberg I."/>
            <person name="Brannstrom I.O."/>
            <person name="Guillou S."/>
            <person name="Cros-Aarteil S."/>
            <person name="Calhoun S."/>
            <person name="Haridas S."/>
            <person name="Kuo A."/>
            <person name="Mondo S."/>
            <person name="Pangilinan J."/>
            <person name="Riley R."/>
            <person name="Labutti K."/>
            <person name="Andreopoulos B."/>
            <person name="Lipzen A."/>
            <person name="Chen C."/>
            <person name="Yanf M."/>
            <person name="Daum C."/>
            <person name="Ng V."/>
            <person name="Clum A."/>
            <person name="Ohm R."/>
            <person name="Martin F."/>
            <person name="Silar P."/>
            <person name="Natvig D."/>
            <person name="Lalanne C."/>
            <person name="Gautier V."/>
            <person name="Ament-Velasquez S.L."/>
            <person name="Kruys A."/>
            <person name="Hutchinson M.I."/>
            <person name="Powell A.J."/>
            <person name="Barry K."/>
            <person name="Miller A.N."/>
            <person name="Grigoriev I.V."/>
            <person name="Debuchy R."/>
            <person name="Gladieux P."/>
            <person name="Thoren M.H."/>
            <person name="Johannesson H."/>
        </authorList>
    </citation>
    <scope>NUCLEOTIDE SEQUENCE</scope>
    <source>
        <strain evidence="4">CBS 315.58</strain>
    </source>
</reference>